<reference evidence="2" key="1">
    <citation type="submission" date="2020-06" db="EMBL/GenBank/DDBJ databases">
        <authorList>
            <person name="Li T."/>
            <person name="Hu X."/>
            <person name="Zhang T."/>
            <person name="Song X."/>
            <person name="Zhang H."/>
            <person name="Dai N."/>
            <person name="Sheng W."/>
            <person name="Hou X."/>
            <person name="Wei L."/>
        </authorList>
    </citation>
    <scope>NUCLEOTIDE SEQUENCE</scope>
    <source>
        <strain evidence="2">3651</strain>
        <tissue evidence="2">Leaf</tissue>
    </source>
</reference>
<dbReference type="AlphaFoldDB" id="A0AAE2CXD8"/>
<reference evidence="2" key="2">
    <citation type="journal article" date="2024" name="Plant">
        <title>Genomic evolution and insights into agronomic trait innovations of Sesamum species.</title>
        <authorList>
            <person name="Miao H."/>
            <person name="Wang L."/>
            <person name="Qu L."/>
            <person name="Liu H."/>
            <person name="Sun Y."/>
            <person name="Le M."/>
            <person name="Wang Q."/>
            <person name="Wei S."/>
            <person name="Zheng Y."/>
            <person name="Lin W."/>
            <person name="Duan Y."/>
            <person name="Cao H."/>
            <person name="Xiong S."/>
            <person name="Wang X."/>
            <person name="Wei L."/>
            <person name="Li C."/>
            <person name="Ma Q."/>
            <person name="Ju M."/>
            <person name="Zhao R."/>
            <person name="Li G."/>
            <person name="Mu C."/>
            <person name="Tian Q."/>
            <person name="Mei H."/>
            <person name="Zhang T."/>
            <person name="Gao T."/>
            <person name="Zhang H."/>
        </authorList>
    </citation>
    <scope>NUCLEOTIDE SEQUENCE</scope>
    <source>
        <strain evidence="2">3651</strain>
    </source>
</reference>
<evidence type="ECO:0000313" key="2">
    <source>
        <dbReference type="EMBL" id="KAK4437930.1"/>
    </source>
</evidence>
<accession>A0AAE2CXD8</accession>
<feature type="compositionally biased region" description="Basic and acidic residues" evidence="1">
    <location>
        <begin position="114"/>
        <end position="151"/>
    </location>
</feature>
<organism evidence="2 3">
    <name type="scientific">Sesamum alatum</name>
    <dbReference type="NCBI Taxonomy" id="300844"/>
    <lineage>
        <taxon>Eukaryota</taxon>
        <taxon>Viridiplantae</taxon>
        <taxon>Streptophyta</taxon>
        <taxon>Embryophyta</taxon>
        <taxon>Tracheophyta</taxon>
        <taxon>Spermatophyta</taxon>
        <taxon>Magnoliopsida</taxon>
        <taxon>eudicotyledons</taxon>
        <taxon>Gunneridae</taxon>
        <taxon>Pentapetalae</taxon>
        <taxon>asterids</taxon>
        <taxon>lamiids</taxon>
        <taxon>Lamiales</taxon>
        <taxon>Pedaliaceae</taxon>
        <taxon>Sesamum</taxon>
    </lineage>
</organism>
<name>A0AAE2CXD8_9LAMI</name>
<keyword evidence="3" id="KW-1185">Reference proteome</keyword>
<evidence type="ECO:0000313" key="3">
    <source>
        <dbReference type="Proteomes" id="UP001293254"/>
    </source>
</evidence>
<feature type="compositionally biased region" description="Basic and acidic residues" evidence="1">
    <location>
        <begin position="80"/>
        <end position="94"/>
    </location>
</feature>
<protein>
    <submittedName>
        <fullName evidence="2">Uncharacterized protein</fullName>
    </submittedName>
</protein>
<sequence>MAGETLRGFMARFNNEMLDVHDLRIKVVTRILTHSVEKRPFASALARNPPKTMEELSEITEQYIREEEMLAMKEDWAELQKLHRERGRPQHRENPSPGAYQGQKESGTMMVEIVHLEARFDSKTDPETQKGQGEKASEGKRKEGQAQEKVS</sequence>
<dbReference type="Proteomes" id="UP001293254">
    <property type="component" value="Unassembled WGS sequence"/>
</dbReference>
<proteinExistence type="predicted"/>
<dbReference type="EMBL" id="JACGWO010000001">
    <property type="protein sequence ID" value="KAK4437930.1"/>
    <property type="molecule type" value="Genomic_DNA"/>
</dbReference>
<comment type="caution">
    <text evidence="2">The sequence shown here is derived from an EMBL/GenBank/DDBJ whole genome shotgun (WGS) entry which is preliminary data.</text>
</comment>
<gene>
    <name evidence="2" type="ORF">Salat_0127100</name>
</gene>
<feature type="region of interest" description="Disordered" evidence="1">
    <location>
        <begin position="80"/>
        <end position="151"/>
    </location>
</feature>
<evidence type="ECO:0000256" key="1">
    <source>
        <dbReference type="SAM" id="MobiDB-lite"/>
    </source>
</evidence>